<dbReference type="InterPro" id="IPR037481">
    <property type="entry name" value="LacX"/>
</dbReference>
<dbReference type="PANTHER" id="PTHR11122:SF13">
    <property type="entry name" value="GLUCOSE-6-PHOSPHATE 1-EPIMERASE"/>
    <property type="match status" value="1"/>
</dbReference>
<dbReference type="PANTHER" id="PTHR11122">
    <property type="entry name" value="APOSPORY-ASSOCIATED PROTEIN C-RELATED"/>
    <property type="match status" value="1"/>
</dbReference>
<dbReference type="CDD" id="cd09024">
    <property type="entry name" value="Aldose_epim_lacX"/>
    <property type="match status" value="1"/>
</dbReference>
<dbReference type="EMBL" id="WUUQ01000006">
    <property type="protein sequence ID" value="MXQ74387.1"/>
    <property type="molecule type" value="Genomic_DNA"/>
</dbReference>
<dbReference type="SUPFAM" id="SSF74650">
    <property type="entry name" value="Galactose mutarotase-like"/>
    <property type="match status" value="1"/>
</dbReference>
<dbReference type="InterPro" id="IPR014718">
    <property type="entry name" value="GH-type_carb-bd"/>
</dbReference>
<evidence type="ECO:0000313" key="1">
    <source>
        <dbReference type="EMBL" id="MXQ74387.1"/>
    </source>
</evidence>
<dbReference type="AlphaFoldDB" id="A0A6N8UGL8"/>
<dbReference type="InterPro" id="IPR008183">
    <property type="entry name" value="Aldose_1/G6P_1-epimerase"/>
</dbReference>
<gene>
    <name evidence="1" type="ORF">GSF08_10670</name>
</gene>
<dbReference type="GO" id="GO:0030246">
    <property type="term" value="F:carbohydrate binding"/>
    <property type="evidence" value="ECO:0007669"/>
    <property type="project" value="InterPro"/>
</dbReference>
<accession>A0A6N8UGL8</accession>
<dbReference type="Proteomes" id="UP000434036">
    <property type="component" value="Unassembled WGS sequence"/>
</dbReference>
<dbReference type="GO" id="GO:0016853">
    <property type="term" value="F:isomerase activity"/>
    <property type="evidence" value="ECO:0007669"/>
    <property type="project" value="InterPro"/>
</dbReference>
<reference evidence="1 2" key="2">
    <citation type="submission" date="2020-01" db="EMBL/GenBank/DDBJ databases">
        <title>Clostridiaceae sp. nov. isolated from the gut of human by culturomics.</title>
        <authorList>
            <person name="Chang Y."/>
        </authorList>
    </citation>
    <scope>NUCLEOTIDE SEQUENCE [LARGE SCALE GENOMIC DNA]</scope>
    <source>
        <strain evidence="1 2">DONG20-135</strain>
    </source>
</reference>
<name>A0A6N8UGL8_9FIRM</name>
<dbReference type="Pfam" id="PF01263">
    <property type="entry name" value="Aldose_epim"/>
    <property type="match status" value="1"/>
</dbReference>
<evidence type="ECO:0000313" key="2">
    <source>
        <dbReference type="Proteomes" id="UP000434036"/>
    </source>
</evidence>
<proteinExistence type="predicted"/>
<reference evidence="1 2" key="1">
    <citation type="submission" date="2019-12" db="EMBL/GenBank/DDBJ databases">
        <authorList>
            <person name="Yang R."/>
        </authorList>
    </citation>
    <scope>NUCLEOTIDE SEQUENCE [LARGE SCALE GENOMIC DNA]</scope>
    <source>
        <strain evidence="1 2">DONG20-135</strain>
    </source>
</reference>
<dbReference type="RefSeq" id="WP_160625764.1">
    <property type="nucleotide sequence ID" value="NZ_WUUQ01000006.1"/>
</dbReference>
<comment type="caution">
    <text evidence="1">The sequence shown here is derived from an EMBL/GenBank/DDBJ whole genome shotgun (WGS) entry which is preliminary data.</text>
</comment>
<dbReference type="Gene3D" id="2.70.98.10">
    <property type="match status" value="1"/>
</dbReference>
<dbReference type="GO" id="GO:0005975">
    <property type="term" value="P:carbohydrate metabolic process"/>
    <property type="evidence" value="ECO:0007669"/>
    <property type="project" value="InterPro"/>
</dbReference>
<organism evidence="1 2">
    <name type="scientific">Copranaerobaculum intestinale</name>
    <dbReference type="NCBI Taxonomy" id="2692629"/>
    <lineage>
        <taxon>Bacteria</taxon>
        <taxon>Bacillati</taxon>
        <taxon>Bacillota</taxon>
        <taxon>Erysipelotrichia</taxon>
        <taxon>Erysipelotrichales</taxon>
        <taxon>Erysipelotrichaceae</taxon>
        <taxon>Copranaerobaculum</taxon>
    </lineage>
</organism>
<sequence>MKLENALYEVTFTLKGAEIQSFTDKRTGIQYMWQGDEKFWTGKNPTLFPIVGNTYTKDYEINGKRYAMKNHGIIRISTFTCIEQSDHRIVFELCDNEETRAVYPFSFRFHTIYELSDWGLTISYEITNTGETDMPFSFGLHPGFNCPLMEGESFEDYRLVFDHEEHLNHWIMDETAKKGVRIKPITVKEIPLRYAEIEAYETLMYTGMKSNTVTLQGKEHGVRVGIAGYPMLAFWTCKPGAPYLCIEPWYGYGDFYATEKDFYHRDGTMILSPQKLFTTSYTIEVF</sequence>
<keyword evidence="2" id="KW-1185">Reference proteome</keyword>
<protein>
    <submittedName>
        <fullName evidence="1">Aldose 1-epimerase family protein</fullName>
    </submittedName>
</protein>
<dbReference type="InterPro" id="IPR011013">
    <property type="entry name" value="Gal_mutarotase_sf_dom"/>
</dbReference>